<reference evidence="1" key="1">
    <citation type="submission" date="2024-09" db="EMBL/GenBank/DDBJ databases">
        <title>Draft Genome Sequences of Neofusicoccum parvum.</title>
        <authorList>
            <person name="Ashida A."/>
            <person name="Camagna M."/>
            <person name="Tanaka A."/>
            <person name="Takemoto D."/>
        </authorList>
    </citation>
    <scope>NUCLEOTIDE SEQUENCE</scope>
    <source>
        <strain evidence="1">PPO83</strain>
    </source>
</reference>
<dbReference type="EMBL" id="BSXG01000059">
    <property type="protein sequence ID" value="GME31776.1"/>
    <property type="molecule type" value="Genomic_DNA"/>
</dbReference>
<name>A0ACB5S9E1_9PEZI</name>
<proteinExistence type="predicted"/>
<evidence type="ECO:0000313" key="1">
    <source>
        <dbReference type="EMBL" id="GME31776.1"/>
    </source>
</evidence>
<accession>A0ACB5S9E1</accession>
<sequence>MTTSSHLKSASPREKRVVGFVKDGPTGVSRPANVAESWALYDFEMHARICATCRNPYDVHRSGRQLCDEGYRLAQQVAHFLYMKRDGEAYSTDKETRQVVRVEIQPSYEEARGLLRAIERGIRHRRPFLSMDRRVPDIAPRLPERSKNHQKQGKPVIKVEQTPHPPPRPKKPVE</sequence>
<comment type="caution">
    <text evidence="1">The sequence shown here is derived from an EMBL/GenBank/DDBJ whole genome shotgun (WGS) entry which is preliminary data.</text>
</comment>
<gene>
    <name evidence="1" type="primary">g177</name>
    <name evidence="1" type="ORF">NpPPO83_00000177</name>
</gene>
<protein>
    <submittedName>
        <fullName evidence="1">Uncharacterized protein</fullName>
    </submittedName>
</protein>
<evidence type="ECO:0000313" key="2">
    <source>
        <dbReference type="Proteomes" id="UP001165186"/>
    </source>
</evidence>
<keyword evidence="2" id="KW-1185">Reference proteome</keyword>
<organism evidence="1 2">
    <name type="scientific">Neofusicoccum parvum</name>
    <dbReference type="NCBI Taxonomy" id="310453"/>
    <lineage>
        <taxon>Eukaryota</taxon>
        <taxon>Fungi</taxon>
        <taxon>Dikarya</taxon>
        <taxon>Ascomycota</taxon>
        <taxon>Pezizomycotina</taxon>
        <taxon>Dothideomycetes</taxon>
        <taxon>Dothideomycetes incertae sedis</taxon>
        <taxon>Botryosphaeriales</taxon>
        <taxon>Botryosphaeriaceae</taxon>
        <taxon>Neofusicoccum</taxon>
    </lineage>
</organism>
<dbReference type="Proteomes" id="UP001165186">
    <property type="component" value="Unassembled WGS sequence"/>
</dbReference>